<dbReference type="AlphaFoldDB" id="A0A6L3YK03"/>
<evidence type="ECO:0000313" key="2">
    <source>
        <dbReference type="Proteomes" id="UP000481643"/>
    </source>
</evidence>
<protein>
    <submittedName>
        <fullName evidence="1">Uncharacterized protein</fullName>
    </submittedName>
</protein>
<proteinExistence type="predicted"/>
<sequence>MMGALQALVQTYDRRLGWTLALPHLGVRGAIRHSTQRKSLPDPLIEEFSTRTKDRNVLCVEVLENGKLEIVPLLAPCGFSNGHRLAKRLILSGVHPFDILIASESEGNWTFKNSIDWMFWTHEDQKKLDSEEDDDT</sequence>
<evidence type="ECO:0000313" key="1">
    <source>
        <dbReference type="EMBL" id="KAB2683264.1"/>
    </source>
</evidence>
<name>A0A6L3YK03_9HYPH</name>
<accession>A0A6L3YK03</accession>
<reference evidence="1 2" key="1">
    <citation type="submission" date="2019-09" db="EMBL/GenBank/DDBJ databases">
        <title>Taxonomic organization of the family Brucellaceae based on a phylogenomic approach.</title>
        <authorList>
            <person name="Leclercq S."/>
            <person name="Cloeckaert A."/>
            <person name="Zygmunt M.S."/>
        </authorList>
    </citation>
    <scope>NUCLEOTIDE SEQUENCE [LARGE SCALE GENOMIC DNA]</scope>
    <source>
        <strain evidence="1 2">WS1830</strain>
    </source>
</reference>
<organism evidence="1 2">
    <name type="scientific">Brucella tritici</name>
    <dbReference type="NCBI Taxonomy" id="94626"/>
    <lineage>
        <taxon>Bacteria</taxon>
        <taxon>Pseudomonadati</taxon>
        <taxon>Pseudomonadota</taxon>
        <taxon>Alphaproteobacteria</taxon>
        <taxon>Hyphomicrobiales</taxon>
        <taxon>Brucellaceae</taxon>
        <taxon>Brucella/Ochrobactrum group</taxon>
        <taxon>Brucella</taxon>
    </lineage>
</organism>
<dbReference type="RefSeq" id="WP_151652244.1">
    <property type="nucleotide sequence ID" value="NZ_WBVX01000016.1"/>
</dbReference>
<dbReference type="Proteomes" id="UP000481643">
    <property type="component" value="Unassembled WGS sequence"/>
</dbReference>
<comment type="caution">
    <text evidence="1">The sequence shown here is derived from an EMBL/GenBank/DDBJ whole genome shotgun (WGS) entry which is preliminary data.</text>
</comment>
<gene>
    <name evidence="1" type="ORF">F9L08_15520</name>
</gene>
<dbReference type="EMBL" id="WBVX01000016">
    <property type="protein sequence ID" value="KAB2683264.1"/>
    <property type="molecule type" value="Genomic_DNA"/>
</dbReference>